<dbReference type="EMBL" id="JACRTG010000028">
    <property type="protein sequence ID" value="MBC8588866.1"/>
    <property type="molecule type" value="Genomic_DNA"/>
</dbReference>
<keyword evidence="2" id="KW-1185">Reference proteome</keyword>
<organism evidence="1 2">
    <name type="scientific">Paratissierella segnis</name>
    <dbReference type="NCBI Taxonomy" id="2763679"/>
    <lineage>
        <taxon>Bacteria</taxon>
        <taxon>Bacillati</taxon>
        <taxon>Bacillota</taxon>
        <taxon>Tissierellia</taxon>
        <taxon>Tissierellales</taxon>
        <taxon>Tissierellaceae</taxon>
        <taxon>Paratissierella</taxon>
    </lineage>
</organism>
<protein>
    <submittedName>
        <fullName evidence="1">Uncharacterized protein</fullName>
    </submittedName>
</protein>
<evidence type="ECO:0000313" key="2">
    <source>
        <dbReference type="Proteomes" id="UP000601171"/>
    </source>
</evidence>
<gene>
    <name evidence="1" type="ORF">H8707_11635</name>
</gene>
<accession>A0A926ETZ9</accession>
<dbReference type="Proteomes" id="UP000601171">
    <property type="component" value="Unassembled WGS sequence"/>
</dbReference>
<proteinExistence type="predicted"/>
<sequence length="131" mass="15748">MYYSILFPDREYDYEFHSNIQPEYFKDLCLDQIMDACMKGEDFDLIPLFCTALKEPDEIRYRQEILTDMQNPELHQRIKKFSSYMRRLDRGMSAVKKDFYSNDSFNNNYLTQGTLLNYAEQYCHAASSLWP</sequence>
<evidence type="ECO:0000313" key="1">
    <source>
        <dbReference type="EMBL" id="MBC8588866.1"/>
    </source>
</evidence>
<comment type="caution">
    <text evidence="1">The sequence shown here is derived from an EMBL/GenBank/DDBJ whole genome shotgun (WGS) entry which is preliminary data.</text>
</comment>
<dbReference type="AlphaFoldDB" id="A0A926ETZ9"/>
<reference evidence="1" key="1">
    <citation type="submission" date="2020-08" db="EMBL/GenBank/DDBJ databases">
        <title>Genome public.</title>
        <authorList>
            <person name="Liu C."/>
            <person name="Sun Q."/>
        </authorList>
    </citation>
    <scope>NUCLEOTIDE SEQUENCE</scope>
    <source>
        <strain evidence="1">BX21</strain>
    </source>
</reference>
<name>A0A926ETZ9_9FIRM</name>